<gene>
    <name evidence="3" type="ORF">Q5H93_18050</name>
</gene>
<dbReference type="EMBL" id="JAUQSY010000013">
    <property type="protein sequence ID" value="MDO7876654.1"/>
    <property type="molecule type" value="Genomic_DNA"/>
</dbReference>
<keyword evidence="4" id="KW-1185">Reference proteome</keyword>
<dbReference type="InterPro" id="IPR002575">
    <property type="entry name" value="Aminoglycoside_PTrfase"/>
</dbReference>
<reference evidence="3" key="1">
    <citation type="submission" date="2023-07" db="EMBL/GenBank/DDBJ databases">
        <authorList>
            <person name="Kim M.K."/>
        </authorList>
    </citation>
    <scope>NUCLEOTIDE SEQUENCE</scope>
    <source>
        <strain evidence="3">ASUV-10-1</strain>
    </source>
</reference>
<dbReference type="SUPFAM" id="SSF56112">
    <property type="entry name" value="Protein kinase-like (PK-like)"/>
    <property type="match status" value="1"/>
</dbReference>
<dbReference type="Gene3D" id="3.30.200.20">
    <property type="entry name" value="Phosphorylase Kinase, domain 1"/>
    <property type="match status" value="1"/>
</dbReference>
<name>A0ABT9BG32_9BACT</name>
<evidence type="ECO:0000313" key="3">
    <source>
        <dbReference type="EMBL" id="MDO7876654.1"/>
    </source>
</evidence>
<accession>A0ABT9BG32</accession>
<protein>
    <submittedName>
        <fullName evidence="3">Phosphotransferase</fullName>
    </submittedName>
</protein>
<evidence type="ECO:0000259" key="2">
    <source>
        <dbReference type="Pfam" id="PF01636"/>
    </source>
</evidence>
<dbReference type="Gene3D" id="3.90.1200.10">
    <property type="match status" value="1"/>
</dbReference>
<dbReference type="Proteomes" id="UP001176429">
    <property type="component" value="Unassembled WGS sequence"/>
</dbReference>
<evidence type="ECO:0000256" key="1">
    <source>
        <dbReference type="ARBA" id="ARBA00038240"/>
    </source>
</evidence>
<organism evidence="3 4">
    <name type="scientific">Hymenobacter aranciens</name>
    <dbReference type="NCBI Taxonomy" id="3063996"/>
    <lineage>
        <taxon>Bacteria</taxon>
        <taxon>Pseudomonadati</taxon>
        <taxon>Bacteroidota</taxon>
        <taxon>Cytophagia</taxon>
        <taxon>Cytophagales</taxon>
        <taxon>Hymenobacteraceae</taxon>
        <taxon>Hymenobacter</taxon>
    </lineage>
</organism>
<dbReference type="RefSeq" id="WP_305008029.1">
    <property type="nucleotide sequence ID" value="NZ_JAUQSY010000013.1"/>
</dbReference>
<comment type="caution">
    <text evidence="3">The sequence shown here is derived from an EMBL/GenBank/DDBJ whole genome shotgun (WGS) entry which is preliminary data.</text>
</comment>
<comment type="similarity">
    <text evidence="1">Belongs to the pseudomonas-type ThrB family.</text>
</comment>
<dbReference type="InterPro" id="IPR011009">
    <property type="entry name" value="Kinase-like_dom_sf"/>
</dbReference>
<dbReference type="Pfam" id="PF01636">
    <property type="entry name" value="APH"/>
    <property type="match status" value="1"/>
</dbReference>
<feature type="domain" description="Aminoglycoside phosphotransferase" evidence="2">
    <location>
        <begin position="32"/>
        <end position="277"/>
    </location>
</feature>
<sequence>MPIFPTQYSVLAAAALTAHVAEHYALPLTTGRLLLHGVSDTYRLDSPATPYILKVYRAAHRSEAEIRGEVELLRHLQAGGSRVAPPLPDRHGHYLQRFEAAEGPRFGVLFAFAPGQNVFDLSDAQIRATAHEMARLHQRTAGLALTHPRPVYDAARTIEQPLQQLAPVFAAQGYPEGHAWLVATAARTEAQLAALAPASFSTGYCHFDFLPKNFHFDTHDQPTFFDFDFAGTGYLAYDVMTFFAHYFLHTLTRRIPAAEAAQARQLFVAAYREIRPLTDAELAAIPALGFRWWLFFLAYAAEHFEDWSNSFFSPRYVRERVGLIRQWVEVEGGMRE</sequence>
<dbReference type="InterPro" id="IPR050249">
    <property type="entry name" value="Pseudomonas-type_ThrB"/>
</dbReference>
<dbReference type="PANTHER" id="PTHR21064">
    <property type="entry name" value="AMINOGLYCOSIDE PHOSPHOTRANSFERASE DOMAIN-CONTAINING PROTEIN-RELATED"/>
    <property type="match status" value="1"/>
</dbReference>
<dbReference type="PANTHER" id="PTHR21064:SF6">
    <property type="entry name" value="AMINOGLYCOSIDE PHOSPHOTRANSFERASE DOMAIN-CONTAINING PROTEIN"/>
    <property type="match status" value="1"/>
</dbReference>
<evidence type="ECO:0000313" key="4">
    <source>
        <dbReference type="Proteomes" id="UP001176429"/>
    </source>
</evidence>
<proteinExistence type="inferred from homology"/>